<name>A0ACC2KB32_PERAE</name>
<keyword evidence="2" id="KW-1185">Reference proteome</keyword>
<accession>A0ACC2KB32</accession>
<dbReference type="EMBL" id="CM056812">
    <property type="protein sequence ID" value="KAJ8618201.1"/>
    <property type="molecule type" value="Genomic_DNA"/>
</dbReference>
<reference evidence="1 2" key="1">
    <citation type="journal article" date="2022" name="Hortic Res">
        <title>A haplotype resolved chromosomal level avocado genome allows analysis of novel avocado genes.</title>
        <authorList>
            <person name="Nath O."/>
            <person name="Fletcher S.J."/>
            <person name="Hayward A."/>
            <person name="Shaw L.M."/>
            <person name="Masouleh A.K."/>
            <person name="Furtado A."/>
            <person name="Henry R.J."/>
            <person name="Mitter N."/>
        </authorList>
    </citation>
    <scope>NUCLEOTIDE SEQUENCE [LARGE SCALE GENOMIC DNA]</scope>
    <source>
        <strain evidence="2">cv. Hass</strain>
    </source>
</reference>
<organism evidence="1 2">
    <name type="scientific">Persea americana</name>
    <name type="common">Avocado</name>
    <dbReference type="NCBI Taxonomy" id="3435"/>
    <lineage>
        <taxon>Eukaryota</taxon>
        <taxon>Viridiplantae</taxon>
        <taxon>Streptophyta</taxon>
        <taxon>Embryophyta</taxon>
        <taxon>Tracheophyta</taxon>
        <taxon>Spermatophyta</taxon>
        <taxon>Magnoliopsida</taxon>
        <taxon>Magnoliidae</taxon>
        <taxon>Laurales</taxon>
        <taxon>Lauraceae</taxon>
        <taxon>Persea</taxon>
    </lineage>
</organism>
<evidence type="ECO:0000313" key="2">
    <source>
        <dbReference type="Proteomes" id="UP001234297"/>
    </source>
</evidence>
<gene>
    <name evidence="1" type="ORF">MRB53_014387</name>
</gene>
<proteinExistence type="predicted"/>
<dbReference type="Proteomes" id="UP001234297">
    <property type="component" value="Chromosome 4"/>
</dbReference>
<evidence type="ECO:0000313" key="1">
    <source>
        <dbReference type="EMBL" id="KAJ8618201.1"/>
    </source>
</evidence>
<protein>
    <submittedName>
        <fullName evidence="1">Uncharacterized protein</fullName>
    </submittedName>
</protein>
<comment type="caution">
    <text evidence="1">The sequence shown here is derived from an EMBL/GenBank/DDBJ whole genome shotgun (WGS) entry which is preliminary data.</text>
</comment>
<sequence>MLFQPSSILLLSLRLTAGEFERVRGEGKETKEREGGEDEQVEEESKTKQVSSRKPTVSMDPNSDQKYASKRRIMGIIFCIQLVILFVSFIIVQGLNRYTGFLEFLFGIQIHYHNISDYVHVDILLIITVMAHMLMVLEPMSEIWVDMKEKDEGFSFFHFWTMITYLVSACYGLRVVSEHHIVLFTSAGARTIMEFVSIIIISFKGPVNVAVMILSLCASAGFVAALVYILFLTAHHKANEVVFGLASMIMTIFMAIASVTTMDKKLKSGMRRLGVVSFIAPASLSISSLLWVMFASMEGDIYTGCSSASLWTAGIVQAFIISENYGKS</sequence>